<feature type="transmembrane region" description="Helical" evidence="1">
    <location>
        <begin position="102"/>
        <end position="123"/>
    </location>
</feature>
<comment type="caution">
    <text evidence="2">The sequence shown here is derived from an EMBL/GenBank/DDBJ whole genome shotgun (WGS) entry which is preliminary data.</text>
</comment>
<dbReference type="Proteomes" id="UP000060487">
    <property type="component" value="Unassembled WGS sequence"/>
</dbReference>
<keyword evidence="1" id="KW-0472">Membrane</keyword>
<feature type="transmembrane region" description="Helical" evidence="1">
    <location>
        <begin position="6"/>
        <end position="23"/>
    </location>
</feature>
<keyword evidence="1" id="KW-0812">Transmembrane</keyword>
<dbReference type="EMBL" id="LNQR01000082">
    <property type="protein sequence ID" value="KWT82908.1"/>
    <property type="molecule type" value="Genomic_DNA"/>
</dbReference>
<proteinExistence type="predicted"/>
<evidence type="ECO:0000313" key="2">
    <source>
        <dbReference type="EMBL" id="KWT82908.1"/>
    </source>
</evidence>
<keyword evidence="3" id="KW-1185">Reference proteome</keyword>
<evidence type="ECO:0000313" key="3">
    <source>
        <dbReference type="Proteomes" id="UP000060487"/>
    </source>
</evidence>
<sequence length="188" mass="22621">MVLSYSFIVIELLFFWTLYYHFIYTADEYKTSYVLYWPFHIICFAVSLLFYIFAINGVLGIISNDTMLLAIVTYKVLYSFGWQLIMIYLIYNYIMHKESYNLRIIILMINIVFITILIVGLFIHGDITFHFIELLQINEHGMLKIYETLILFYLLMVYKYIHTNKIWQYLSYITIIIGNIMVILYAIH</sequence>
<feature type="transmembrane region" description="Helical" evidence="1">
    <location>
        <begin position="169"/>
        <end position="187"/>
    </location>
</feature>
<evidence type="ECO:0000256" key="1">
    <source>
        <dbReference type="SAM" id="Phobius"/>
    </source>
</evidence>
<accession>A0ABR5SDC1</accession>
<name>A0ABR5SDC1_9BACT</name>
<protein>
    <submittedName>
        <fullName evidence="2">Uncharacterized protein</fullName>
    </submittedName>
</protein>
<reference evidence="2 3" key="1">
    <citation type="submission" date="2015-11" db="EMBL/GenBank/DDBJ databases">
        <authorList>
            <person name="Lin W."/>
        </authorList>
    </citation>
    <scope>NUCLEOTIDE SEQUENCE [LARGE SCALE GENOMIC DNA]</scope>
    <source>
        <strain evidence="2 3">HCH-1</strain>
    </source>
</reference>
<feature type="transmembrane region" description="Helical" evidence="1">
    <location>
        <begin position="68"/>
        <end position="90"/>
    </location>
</feature>
<organism evidence="2 3">
    <name type="scientific">Candidatus Magnetominusculus xianensis</name>
    <dbReference type="NCBI Taxonomy" id="1748249"/>
    <lineage>
        <taxon>Bacteria</taxon>
        <taxon>Pseudomonadati</taxon>
        <taxon>Nitrospirota</taxon>
        <taxon>Nitrospiria</taxon>
        <taxon>Nitrospirales</taxon>
        <taxon>Nitrospiraceae</taxon>
        <taxon>Candidatus Magnetominusculus</taxon>
    </lineage>
</organism>
<gene>
    <name evidence="2" type="ORF">ASN18_2348</name>
</gene>
<feature type="transmembrane region" description="Helical" evidence="1">
    <location>
        <begin position="143"/>
        <end position="162"/>
    </location>
</feature>
<keyword evidence="1" id="KW-1133">Transmembrane helix</keyword>
<feature type="transmembrane region" description="Helical" evidence="1">
    <location>
        <begin position="35"/>
        <end position="62"/>
    </location>
</feature>